<reference evidence="4" key="1">
    <citation type="journal article" date="2019" name="Int. J. Syst. Evol. Microbiol.">
        <title>The Global Catalogue of Microorganisms (GCM) 10K type strain sequencing project: providing services to taxonomists for standard genome sequencing and annotation.</title>
        <authorList>
            <consortium name="The Broad Institute Genomics Platform"/>
            <consortium name="The Broad Institute Genome Sequencing Center for Infectious Disease"/>
            <person name="Wu L."/>
            <person name="Ma J."/>
        </authorList>
    </citation>
    <scope>NUCLEOTIDE SEQUENCE [LARGE SCALE GENOMIC DNA]</scope>
    <source>
        <strain evidence="4">JCM 18055</strain>
    </source>
</reference>
<dbReference type="InterPro" id="IPR012171">
    <property type="entry name" value="Fatty_acid_desaturase"/>
</dbReference>
<keyword evidence="1" id="KW-0472">Membrane</keyword>
<sequence>MGRERLERYDLAGPENRAAVEAGLAGATWFRSDVPRKRMKELMRRTDGPAIRDTAIWIGLMVVCAGAGIALWGTWWAVPFFLVYGVLYGSASDSRWHEAGHGTAFRSRWLDEAVYRLASFMMMRDPTTWRWSHTRHHTDTLIVGRDPEIQAMRPARLAKLLANLVGLVDVPLAFRTMAIHAAGRLTAEEADYVPESERPKVYRTARISLAIYAVTIAAAIGFGTWLPVVLVGGPRLYGTFMHIVYGLTQHAGMGENVLDHRLNTRTVRMCRVNRFLYWNMNFHVEHHMFPMVPYHRLPELHEEIKHDCAPVYPSLWAAYKEIVPAVLRQMKDQDHHVKRELLPGATPFHIPNELTDGRARPLAAATPSASPASDPTAA</sequence>
<organism evidence="3 4">
    <name type="scientific">Pseudonocardia yuanmonensis</name>
    <dbReference type="NCBI Taxonomy" id="1095914"/>
    <lineage>
        <taxon>Bacteria</taxon>
        <taxon>Bacillati</taxon>
        <taxon>Actinomycetota</taxon>
        <taxon>Actinomycetes</taxon>
        <taxon>Pseudonocardiales</taxon>
        <taxon>Pseudonocardiaceae</taxon>
        <taxon>Pseudonocardia</taxon>
    </lineage>
</organism>
<comment type="caution">
    <text evidence="3">The sequence shown here is derived from an EMBL/GenBank/DDBJ whole genome shotgun (WGS) entry which is preliminary data.</text>
</comment>
<name>A0ABP8W128_9PSEU</name>
<dbReference type="InterPro" id="IPR039393">
    <property type="entry name" value="Rhizopine-oxygenase-like"/>
</dbReference>
<gene>
    <name evidence="3" type="ORF">GCM10023215_09130</name>
</gene>
<dbReference type="PANTHER" id="PTHR19353:SF19">
    <property type="entry name" value="DELTA(5) FATTY ACID DESATURASE C-RELATED"/>
    <property type="match status" value="1"/>
</dbReference>
<dbReference type="Pfam" id="PF00487">
    <property type="entry name" value="FA_desaturase"/>
    <property type="match status" value="1"/>
</dbReference>
<evidence type="ECO:0000259" key="2">
    <source>
        <dbReference type="Pfam" id="PF00487"/>
    </source>
</evidence>
<dbReference type="EMBL" id="BAABIC010000002">
    <property type="protein sequence ID" value="GAA4678361.1"/>
    <property type="molecule type" value="Genomic_DNA"/>
</dbReference>
<feature type="domain" description="Fatty acid desaturase" evidence="2">
    <location>
        <begin position="74"/>
        <end position="317"/>
    </location>
</feature>
<dbReference type="RefSeq" id="WP_345378528.1">
    <property type="nucleotide sequence ID" value="NZ_BAABIC010000002.1"/>
</dbReference>
<keyword evidence="1" id="KW-1133">Transmembrane helix</keyword>
<keyword evidence="4" id="KW-1185">Reference proteome</keyword>
<evidence type="ECO:0000313" key="3">
    <source>
        <dbReference type="EMBL" id="GAA4678361.1"/>
    </source>
</evidence>
<feature type="transmembrane region" description="Helical" evidence="1">
    <location>
        <begin position="54"/>
        <end position="78"/>
    </location>
</feature>
<accession>A0ABP8W128</accession>
<dbReference type="CDD" id="cd03511">
    <property type="entry name" value="Rhizopine-oxygenase-like"/>
    <property type="match status" value="1"/>
</dbReference>
<evidence type="ECO:0000256" key="1">
    <source>
        <dbReference type="SAM" id="Phobius"/>
    </source>
</evidence>
<dbReference type="PANTHER" id="PTHR19353">
    <property type="entry name" value="FATTY ACID DESATURASE 2"/>
    <property type="match status" value="1"/>
</dbReference>
<keyword evidence="1" id="KW-0812">Transmembrane</keyword>
<proteinExistence type="predicted"/>
<feature type="transmembrane region" description="Helical" evidence="1">
    <location>
        <begin position="209"/>
        <end position="231"/>
    </location>
</feature>
<evidence type="ECO:0000313" key="4">
    <source>
        <dbReference type="Proteomes" id="UP001500325"/>
    </source>
</evidence>
<protein>
    <submittedName>
        <fullName evidence="3">Fatty acid desaturase family protein</fullName>
    </submittedName>
</protein>
<dbReference type="Proteomes" id="UP001500325">
    <property type="component" value="Unassembled WGS sequence"/>
</dbReference>
<dbReference type="InterPro" id="IPR005804">
    <property type="entry name" value="FA_desaturase_dom"/>
</dbReference>